<proteinExistence type="predicted"/>
<organism evidence="1 2">
    <name type="scientific">Boeremia exigua</name>
    <dbReference type="NCBI Taxonomy" id="749465"/>
    <lineage>
        <taxon>Eukaryota</taxon>
        <taxon>Fungi</taxon>
        <taxon>Dikarya</taxon>
        <taxon>Ascomycota</taxon>
        <taxon>Pezizomycotina</taxon>
        <taxon>Dothideomycetes</taxon>
        <taxon>Pleosporomycetidae</taxon>
        <taxon>Pleosporales</taxon>
        <taxon>Pleosporineae</taxon>
        <taxon>Didymellaceae</taxon>
        <taxon>Boeremia</taxon>
    </lineage>
</organism>
<evidence type="ECO:0000313" key="1">
    <source>
        <dbReference type="EMBL" id="KAJ8117466.1"/>
    </source>
</evidence>
<sequence>MHPYAWLIAFSSFTATVIARPGLPHFELQQAGVENEASNEPSTRSKCKRIAELTNLSEVAANQTLRDVLLADHKVSQEQVDYIETNQDAIESELQEFSSDTALMAECGTIQAHRKAVKDCKKMDKLEQLVELANNKTAYDEHLAGELLNQKQTEQLKKNMEEAEIKLQKMRTNGTLVELCANEVGLRQNGAAHQQAGGIGEAAVDNSGAISVSTSDATLLRSKTWLVSPALGLVALGAVVLL</sequence>
<comment type="caution">
    <text evidence="1">The sequence shown here is derived from an EMBL/GenBank/DDBJ whole genome shotgun (WGS) entry which is preliminary data.</text>
</comment>
<keyword evidence="2" id="KW-1185">Reference proteome</keyword>
<protein>
    <submittedName>
        <fullName evidence="1">Uncharacterized protein</fullName>
    </submittedName>
</protein>
<dbReference type="Proteomes" id="UP001153331">
    <property type="component" value="Unassembled WGS sequence"/>
</dbReference>
<evidence type="ECO:0000313" key="2">
    <source>
        <dbReference type="Proteomes" id="UP001153331"/>
    </source>
</evidence>
<reference evidence="1" key="1">
    <citation type="submission" date="2022-11" db="EMBL/GenBank/DDBJ databases">
        <title>Genome Sequence of Boeremia exigua.</title>
        <authorList>
            <person name="Buettner E."/>
        </authorList>
    </citation>
    <scope>NUCLEOTIDE SEQUENCE</scope>
    <source>
        <strain evidence="1">CU02</strain>
    </source>
</reference>
<gene>
    <name evidence="1" type="ORF">OPT61_g1339</name>
</gene>
<dbReference type="EMBL" id="JAPHNI010000051">
    <property type="protein sequence ID" value="KAJ8117466.1"/>
    <property type="molecule type" value="Genomic_DNA"/>
</dbReference>
<accession>A0ACC2IQJ4</accession>
<name>A0ACC2IQJ4_9PLEO</name>